<feature type="domain" description="PPM-type phosphatase" evidence="1">
    <location>
        <begin position="2"/>
        <end position="36"/>
    </location>
</feature>
<organism evidence="2">
    <name type="scientific">Escherichia coli</name>
    <dbReference type="NCBI Taxonomy" id="562"/>
    <lineage>
        <taxon>Bacteria</taxon>
        <taxon>Pseudomonadati</taxon>
        <taxon>Pseudomonadota</taxon>
        <taxon>Gammaproteobacteria</taxon>
        <taxon>Enterobacterales</taxon>
        <taxon>Enterobacteriaceae</taxon>
        <taxon>Escherichia</taxon>
    </lineage>
</organism>
<dbReference type="Pfam" id="PF13672">
    <property type="entry name" value="PP2C_2"/>
    <property type="match status" value="1"/>
</dbReference>
<evidence type="ECO:0000259" key="1">
    <source>
        <dbReference type="Pfam" id="PF13672"/>
    </source>
</evidence>
<proteinExistence type="predicted"/>
<evidence type="ECO:0000313" key="2">
    <source>
        <dbReference type="EMBL" id="QIQ10285.1"/>
    </source>
</evidence>
<sequence length="55" mass="5808">MLVADGAGSAVNSREGSRIAVQTAGDYLFNQLSGLKGVHLKQHITAWEGAISRQP</sequence>
<accession>A0A6G9HII3</accession>
<keyword evidence="2" id="KW-0614">Plasmid</keyword>
<dbReference type="AlphaFoldDB" id="A0A6G9HII3"/>
<dbReference type="EMBL" id="MN200941">
    <property type="protein sequence ID" value="QIQ10285.1"/>
    <property type="molecule type" value="Genomic_DNA"/>
</dbReference>
<name>A0A6G9HII3_ECOLX</name>
<geneLocation type="plasmid" evidence="2">
    <name>pE648CTX-M-65</name>
</geneLocation>
<dbReference type="InterPro" id="IPR001932">
    <property type="entry name" value="PPM-type_phosphatase-like_dom"/>
</dbReference>
<protein>
    <recommendedName>
        <fullName evidence="1">PPM-type phosphatase domain-containing protein</fullName>
    </recommendedName>
</protein>
<reference evidence="2" key="1">
    <citation type="submission" date="2019-07" db="EMBL/GenBank/DDBJ databases">
        <title>A Novel blaCTX-M-65-carrying IncHI2 Plasmid pE648CTX-M-65 isolated from a clinical carbapenem- and colistin-resistance Escherichia coli.</title>
        <authorList>
            <person name="Lv Y."/>
        </authorList>
    </citation>
    <scope>NUCLEOTIDE SEQUENCE</scope>
    <source>
        <strain evidence="2">E648</strain>
        <plasmid evidence="2">pE648CTX-M-65</plasmid>
    </source>
</reference>